<protein>
    <submittedName>
        <fullName evidence="2">Uncharacterized protein</fullName>
    </submittedName>
</protein>
<gene>
    <name evidence="2" type="ORF">C8E89_101509</name>
</gene>
<name>A0A318HPD5_9MYCO</name>
<dbReference type="RefSeq" id="WP_235658210.1">
    <property type="nucleotide sequence ID" value="NZ_QJJU01000001.1"/>
</dbReference>
<proteinExistence type="predicted"/>
<keyword evidence="3" id="KW-1185">Reference proteome</keyword>
<dbReference type="EMBL" id="QJJU01000001">
    <property type="protein sequence ID" value="PXX13352.1"/>
    <property type="molecule type" value="Genomic_DNA"/>
</dbReference>
<sequence>MEAIEKRAHRSTECEQRVRKALGKLAKTGIPFTVKDVCDLAGVGKTFIYDPRHPELTQAILDARNASQIATTIRAEQNIDGRTSSWRGRAINAEAHAKKLKADLAERDSRIADLTGQLYDPNGTHLVDENARLRGLLAVANQNLKDAHTEVQTLNRSLDAARANVKRERQRNVTQLFAADHPIPS</sequence>
<reference evidence="2 3" key="2">
    <citation type="submission" date="2018-06" db="EMBL/GenBank/DDBJ databases">
        <title>Sequencing of bacterial isolates from soil warming experiment in Harvard Forest, Massachusetts, USA.</title>
        <authorList>
            <person name="Deangelis K.PhD."/>
        </authorList>
    </citation>
    <scope>NUCLEOTIDE SEQUENCE [LARGE SCALE GENOMIC DNA]</scope>
    <source>
        <strain evidence="2 3">GAS496</strain>
    </source>
</reference>
<organism evidence="2 3">
    <name type="scientific">Mycolicibacterium moriokaense</name>
    <dbReference type="NCBI Taxonomy" id="39691"/>
    <lineage>
        <taxon>Bacteria</taxon>
        <taxon>Bacillati</taxon>
        <taxon>Actinomycetota</taxon>
        <taxon>Actinomycetes</taxon>
        <taxon>Mycobacteriales</taxon>
        <taxon>Mycobacteriaceae</taxon>
        <taxon>Mycolicibacterium</taxon>
    </lineage>
</organism>
<evidence type="ECO:0000313" key="3">
    <source>
        <dbReference type="Proteomes" id="UP000247781"/>
    </source>
</evidence>
<accession>A0A318HPD5</accession>
<evidence type="ECO:0000313" key="2">
    <source>
        <dbReference type="EMBL" id="PXX13352.1"/>
    </source>
</evidence>
<dbReference type="Proteomes" id="UP000247781">
    <property type="component" value="Unassembled WGS sequence"/>
</dbReference>
<feature type="coiled-coil region" evidence="1">
    <location>
        <begin position="137"/>
        <end position="171"/>
    </location>
</feature>
<evidence type="ECO:0000256" key="1">
    <source>
        <dbReference type="SAM" id="Coils"/>
    </source>
</evidence>
<reference evidence="3" key="1">
    <citation type="submission" date="2018-05" db="EMBL/GenBank/DDBJ databases">
        <authorList>
            <person name="Deangelis K."/>
            <person name="Huntemann M."/>
            <person name="Clum A."/>
            <person name="Pillay M."/>
            <person name="Palaniappan K."/>
            <person name="Varghese N."/>
            <person name="Mikhailova N."/>
            <person name="Stamatis D."/>
            <person name="Reddy T."/>
            <person name="Daum C."/>
            <person name="Shapiro N."/>
            <person name="Ivanova N."/>
            <person name="Kyrpides N."/>
            <person name="Woyke T."/>
        </authorList>
    </citation>
    <scope>NUCLEOTIDE SEQUENCE [LARGE SCALE GENOMIC DNA]</scope>
    <source>
        <strain evidence="3">GAS496</strain>
    </source>
</reference>
<keyword evidence="1" id="KW-0175">Coiled coil</keyword>
<comment type="caution">
    <text evidence="2">The sequence shown here is derived from an EMBL/GenBank/DDBJ whole genome shotgun (WGS) entry which is preliminary data.</text>
</comment>
<dbReference type="AlphaFoldDB" id="A0A318HPD5"/>